<keyword evidence="4" id="KW-0862">Zinc</keyword>
<keyword evidence="3" id="KW-0863">Zinc-finger</keyword>
<keyword evidence="2" id="KW-0479">Metal-binding</keyword>
<evidence type="ECO:0000256" key="3">
    <source>
        <dbReference type="ARBA" id="ARBA00022771"/>
    </source>
</evidence>
<keyword evidence="6" id="KW-0472">Membrane</keyword>
<evidence type="ECO:0000256" key="6">
    <source>
        <dbReference type="SAM" id="Phobius"/>
    </source>
</evidence>
<keyword evidence="6" id="KW-0812">Transmembrane</keyword>
<evidence type="ECO:0000256" key="5">
    <source>
        <dbReference type="ARBA" id="ARBA00023242"/>
    </source>
</evidence>
<gene>
    <name evidence="8" type="ORF">ILUMI_03561</name>
</gene>
<evidence type="ECO:0000256" key="4">
    <source>
        <dbReference type="ARBA" id="ARBA00022833"/>
    </source>
</evidence>
<evidence type="ECO:0000256" key="1">
    <source>
        <dbReference type="ARBA" id="ARBA00004123"/>
    </source>
</evidence>
<sequence length="692" mass="78409">MAPSKKSCVWKFYNKIEGASNSAKCHIKNVHKAAFRELNNESSKNSNIDSNTINKNTQSVTTVADVQPSTSSADVMELTEEADADKISDSFKDEGNVPVPPAPKRQKSIMSSFEEIYAFSASGNKALKINSALIYMICKDNQSFTIVENEGFRNLIKVIAPHYKLPSKTTLTRWVDDKYAALSTVFKEKLSNIENFSLTTDMWSETMSMRSFLGITAHFGVGNELLSITLGVYQSNERHTSEHIAEMLLKTCTEWGIDRDKISSVANMVKAIDLAFGKKHIPCFAHTLNLVAQNSMQQCTELRSLITKVKDIVTWFKQSNIASNELRKATQKKTKLIQEVPTRWNSTYHMIERFFELRTIVNDIIIRYKNAPPMLTASELSILSSVLQVLRPIEAATKEVSADKYCTSSKVIPLIHCLLLKIKPLKLEESLAKELQSPIACSSAVAKVKEFMKATIQNEVVESDSSDHSDKPEDNFSLWDDHHKLVHKSWKTAKSDDAISDELSIYLRSPVGRLNENPLEIWNDLKIQLPKLHTIAYKYLTMVGTSVPSARLFSKAAQIVNQQRNRLKGKSLNKLLFLQSLPKEHWFLEHPLTHKRADNDNAVVGVIDFMMKSAIEKEVLMMYVLLRYYLLAVILYNQQKSRNFQDVYKTILVAHLYGAKLEFLLSLVQYFSSPGKPGVVKELLTIPKRQEI</sequence>
<accession>A0A8K0DFK1</accession>
<reference evidence="8" key="1">
    <citation type="submission" date="2019-08" db="EMBL/GenBank/DDBJ databases">
        <title>The genome of the North American firefly Photinus pyralis.</title>
        <authorList>
            <consortium name="Photinus pyralis genome working group"/>
            <person name="Fallon T.R."/>
            <person name="Sander Lower S.E."/>
            <person name="Weng J.-K."/>
        </authorList>
    </citation>
    <scope>NUCLEOTIDE SEQUENCE</scope>
    <source>
        <strain evidence="8">TRF0915ILg1</strain>
        <tissue evidence="8">Whole body</tissue>
    </source>
</reference>
<dbReference type="AlphaFoldDB" id="A0A8K0DFK1"/>
<comment type="subcellular location">
    <subcellularLocation>
        <location evidence="1">Nucleus</location>
    </subcellularLocation>
</comment>
<keyword evidence="9" id="KW-1185">Reference proteome</keyword>
<dbReference type="PANTHER" id="PTHR46481:SF10">
    <property type="entry name" value="ZINC FINGER BED DOMAIN-CONTAINING PROTEIN 39"/>
    <property type="match status" value="1"/>
</dbReference>
<proteinExistence type="predicted"/>
<keyword evidence="5" id="KW-0539">Nucleus</keyword>
<evidence type="ECO:0000313" key="8">
    <source>
        <dbReference type="EMBL" id="KAF2902627.1"/>
    </source>
</evidence>
<dbReference type="SUPFAM" id="SSF53098">
    <property type="entry name" value="Ribonuclease H-like"/>
    <property type="match status" value="1"/>
</dbReference>
<evidence type="ECO:0000313" key="9">
    <source>
        <dbReference type="Proteomes" id="UP000801492"/>
    </source>
</evidence>
<dbReference type="InterPro" id="IPR012337">
    <property type="entry name" value="RNaseH-like_sf"/>
</dbReference>
<protein>
    <recommendedName>
        <fullName evidence="7">HAT C-terminal dimerisation domain-containing protein</fullName>
    </recommendedName>
</protein>
<dbReference type="InterPro" id="IPR052035">
    <property type="entry name" value="ZnF_BED_domain_contain"/>
</dbReference>
<dbReference type="GO" id="GO:0046983">
    <property type="term" value="F:protein dimerization activity"/>
    <property type="evidence" value="ECO:0007669"/>
    <property type="project" value="InterPro"/>
</dbReference>
<dbReference type="OrthoDB" id="6620210at2759"/>
<dbReference type="SUPFAM" id="SSF140996">
    <property type="entry name" value="Hermes dimerisation domain"/>
    <property type="match status" value="1"/>
</dbReference>
<dbReference type="PANTHER" id="PTHR46481">
    <property type="entry name" value="ZINC FINGER BED DOMAIN-CONTAINING PROTEIN 4"/>
    <property type="match status" value="1"/>
</dbReference>
<keyword evidence="6" id="KW-1133">Transmembrane helix</keyword>
<dbReference type="EMBL" id="VTPC01001239">
    <property type="protein sequence ID" value="KAF2902627.1"/>
    <property type="molecule type" value="Genomic_DNA"/>
</dbReference>
<evidence type="ECO:0000256" key="2">
    <source>
        <dbReference type="ARBA" id="ARBA00022723"/>
    </source>
</evidence>
<dbReference type="GO" id="GO:0008270">
    <property type="term" value="F:zinc ion binding"/>
    <property type="evidence" value="ECO:0007669"/>
    <property type="project" value="UniProtKB-KW"/>
</dbReference>
<comment type="caution">
    <text evidence="8">The sequence shown here is derived from an EMBL/GenBank/DDBJ whole genome shotgun (WGS) entry which is preliminary data.</text>
</comment>
<dbReference type="InterPro" id="IPR008906">
    <property type="entry name" value="HATC_C_dom"/>
</dbReference>
<dbReference type="Pfam" id="PF05699">
    <property type="entry name" value="Dimer_Tnp_hAT"/>
    <property type="match status" value="1"/>
</dbReference>
<dbReference type="GO" id="GO:0005634">
    <property type="term" value="C:nucleus"/>
    <property type="evidence" value="ECO:0007669"/>
    <property type="project" value="UniProtKB-SubCell"/>
</dbReference>
<evidence type="ECO:0000259" key="7">
    <source>
        <dbReference type="Pfam" id="PF05699"/>
    </source>
</evidence>
<feature type="domain" description="HAT C-terminal dimerisation" evidence="7">
    <location>
        <begin position="502"/>
        <end position="580"/>
    </location>
</feature>
<dbReference type="Proteomes" id="UP000801492">
    <property type="component" value="Unassembled WGS sequence"/>
</dbReference>
<feature type="transmembrane region" description="Helical" evidence="6">
    <location>
        <begin position="619"/>
        <end position="636"/>
    </location>
</feature>
<name>A0A8K0DFK1_IGNLU</name>
<organism evidence="8 9">
    <name type="scientific">Ignelater luminosus</name>
    <name type="common">Cucubano</name>
    <name type="synonym">Pyrophorus luminosus</name>
    <dbReference type="NCBI Taxonomy" id="2038154"/>
    <lineage>
        <taxon>Eukaryota</taxon>
        <taxon>Metazoa</taxon>
        <taxon>Ecdysozoa</taxon>
        <taxon>Arthropoda</taxon>
        <taxon>Hexapoda</taxon>
        <taxon>Insecta</taxon>
        <taxon>Pterygota</taxon>
        <taxon>Neoptera</taxon>
        <taxon>Endopterygota</taxon>
        <taxon>Coleoptera</taxon>
        <taxon>Polyphaga</taxon>
        <taxon>Elateriformia</taxon>
        <taxon>Elateroidea</taxon>
        <taxon>Elateridae</taxon>
        <taxon>Agrypninae</taxon>
        <taxon>Pyrophorini</taxon>
        <taxon>Ignelater</taxon>
    </lineage>
</organism>